<accession>A0AA97H0C1</accession>
<dbReference type="PANTHER" id="PTHR34773">
    <property type="entry name" value="FLAGELLAR SECRETION CHAPERONE FLIS"/>
    <property type="match status" value="1"/>
</dbReference>
<dbReference type="CDD" id="cd16098">
    <property type="entry name" value="FliS"/>
    <property type="match status" value="1"/>
</dbReference>
<dbReference type="Pfam" id="PF02561">
    <property type="entry name" value="FliS"/>
    <property type="match status" value="1"/>
</dbReference>
<dbReference type="GO" id="GO:0005829">
    <property type="term" value="C:cytosol"/>
    <property type="evidence" value="ECO:0007669"/>
    <property type="project" value="UniProtKB-SubCell"/>
</dbReference>
<comment type="similarity">
    <text evidence="2">Belongs to the FliS family.</text>
</comment>
<name>A0AA97H0C1_9FIRM</name>
<evidence type="ECO:0000256" key="3">
    <source>
        <dbReference type="ARBA" id="ARBA00022490"/>
    </source>
</evidence>
<dbReference type="PANTHER" id="PTHR34773:SF1">
    <property type="entry name" value="FLAGELLAR SECRETION CHAPERONE FLIS"/>
    <property type="match status" value="1"/>
</dbReference>
<keyword evidence="3" id="KW-0963">Cytoplasm</keyword>
<evidence type="ECO:0000256" key="4">
    <source>
        <dbReference type="ARBA" id="ARBA00022795"/>
    </source>
</evidence>
<dbReference type="GO" id="GO:0044780">
    <property type="term" value="P:bacterial-type flagellum assembly"/>
    <property type="evidence" value="ECO:0007669"/>
    <property type="project" value="InterPro"/>
</dbReference>
<gene>
    <name evidence="6" type="primary">fliS</name>
    <name evidence="6" type="ORF">PXC00_08620</name>
</gene>
<dbReference type="NCBIfam" id="TIGR00208">
    <property type="entry name" value="fliS"/>
    <property type="match status" value="1"/>
</dbReference>
<protein>
    <submittedName>
        <fullName evidence="6">Flagellar export chaperone FliS</fullName>
    </submittedName>
</protein>
<keyword evidence="4" id="KW-1005">Bacterial flagellum biogenesis</keyword>
<dbReference type="GO" id="GO:0071973">
    <property type="term" value="P:bacterial-type flagellum-dependent cell motility"/>
    <property type="evidence" value="ECO:0007669"/>
    <property type="project" value="TreeGrafter"/>
</dbReference>
<keyword evidence="5" id="KW-0143">Chaperone</keyword>
<dbReference type="Gene3D" id="1.20.120.340">
    <property type="entry name" value="Flagellar protein FliS"/>
    <property type="match status" value="1"/>
</dbReference>
<organism evidence="6 7">
    <name type="scientific">Caproicibacterium argilliputei</name>
    <dbReference type="NCBI Taxonomy" id="3030016"/>
    <lineage>
        <taxon>Bacteria</taxon>
        <taxon>Bacillati</taxon>
        <taxon>Bacillota</taxon>
        <taxon>Clostridia</taxon>
        <taxon>Eubacteriales</taxon>
        <taxon>Oscillospiraceae</taxon>
        <taxon>Caproicibacterium</taxon>
    </lineage>
</organism>
<evidence type="ECO:0000313" key="7">
    <source>
        <dbReference type="Proteomes" id="UP001300604"/>
    </source>
</evidence>
<reference evidence="6" key="2">
    <citation type="submission" date="2024-06" db="EMBL/GenBank/DDBJ databases">
        <title>Caproicibacterium argilliputei sp. nov, a novel caproic acid producing anaerobic bacterium isolated from pit mud.</title>
        <authorList>
            <person name="Xia S."/>
        </authorList>
    </citation>
    <scope>NUCLEOTIDE SEQUENCE</scope>
    <source>
        <strain evidence="6">ZCY20-5</strain>
    </source>
</reference>
<dbReference type="RefSeq" id="WP_275843905.1">
    <property type="nucleotide sequence ID" value="NZ_CP135996.1"/>
</dbReference>
<evidence type="ECO:0000313" key="6">
    <source>
        <dbReference type="EMBL" id="WOC31288.1"/>
    </source>
</evidence>
<keyword evidence="6" id="KW-0966">Cell projection</keyword>
<keyword evidence="7" id="KW-1185">Reference proteome</keyword>
<sequence length="133" mass="15373">MPINPYEAYQQKSVMTMTPGEMLSKLYDKVIKELSAAKLNIEKQDVHLYGAIDTSLQKAQTVLNYLKTTLDFRYDVAKNLDLMYDYFIRQIMQAYVHKDVAPLEEIIPMIAGLQETYEKADKLSRNVTNSREA</sequence>
<dbReference type="InterPro" id="IPR003713">
    <property type="entry name" value="FliS"/>
</dbReference>
<evidence type="ECO:0000256" key="1">
    <source>
        <dbReference type="ARBA" id="ARBA00004514"/>
    </source>
</evidence>
<dbReference type="InterPro" id="IPR036584">
    <property type="entry name" value="FliS_sf"/>
</dbReference>
<comment type="subcellular location">
    <subcellularLocation>
        <location evidence="1">Cytoplasm</location>
        <location evidence="1">Cytosol</location>
    </subcellularLocation>
</comment>
<evidence type="ECO:0000256" key="5">
    <source>
        <dbReference type="ARBA" id="ARBA00023186"/>
    </source>
</evidence>
<proteinExistence type="inferred from homology"/>
<dbReference type="KEGG" id="carl:PXC00_08620"/>
<dbReference type="AlphaFoldDB" id="A0AA97H0C1"/>
<evidence type="ECO:0000256" key="2">
    <source>
        <dbReference type="ARBA" id="ARBA00008787"/>
    </source>
</evidence>
<dbReference type="EMBL" id="CP135996">
    <property type="protein sequence ID" value="WOC31288.1"/>
    <property type="molecule type" value="Genomic_DNA"/>
</dbReference>
<dbReference type="SUPFAM" id="SSF101116">
    <property type="entry name" value="Flagellar export chaperone FliS"/>
    <property type="match status" value="1"/>
</dbReference>
<reference evidence="6" key="1">
    <citation type="submission" date="2023-09" db="EMBL/GenBank/DDBJ databases">
        <authorList>
            <person name="Zeng C."/>
        </authorList>
    </citation>
    <scope>NUCLEOTIDE SEQUENCE</scope>
    <source>
        <strain evidence="6">ZCY20-5</strain>
    </source>
</reference>
<dbReference type="Proteomes" id="UP001300604">
    <property type="component" value="Chromosome"/>
</dbReference>
<keyword evidence="6" id="KW-0969">Cilium</keyword>
<keyword evidence="6" id="KW-0282">Flagellum</keyword>